<proteinExistence type="predicted"/>
<dbReference type="InterPro" id="IPR042530">
    <property type="entry name" value="EME1/EME2_C"/>
</dbReference>
<protein>
    <submittedName>
        <fullName evidence="1">Uncharacterized protein</fullName>
    </submittedName>
</protein>
<organism evidence="1 2">
    <name type="scientific">Marasmius tenuissimus</name>
    <dbReference type="NCBI Taxonomy" id="585030"/>
    <lineage>
        <taxon>Eukaryota</taxon>
        <taxon>Fungi</taxon>
        <taxon>Dikarya</taxon>
        <taxon>Basidiomycota</taxon>
        <taxon>Agaricomycotina</taxon>
        <taxon>Agaricomycetes</taxon>
        <taxon>Agaricomycetidae</taxon>
        <taxon>Agaricales</taxon>
        <taxon>Marasmiineae</taxon>
        <taxon>Marasmiaceae</taxon>
        <taxon>Marasmius</taxon>
    </lineage>
</organism>
<dbReference type="Proteomes" id="UP001437256">
    <property type="component" value="Unassembled WGS sequence"/>
</dbReference>
<evidence type="ECO:0000313" key="1">
    <source>
        <dbReference type="EMBL" id="KAL0057913.1"/>
    </source>
</evidence>
<evidence type="ECO:0000313" key="2">
    <source>
        <dbReference type="Proteomes" id="UP001437256"/>
    </source>
</evidence>
<reference evidence="1 2" key="1">
    <citation type="submission" date="2024-05" db="EMBL/GenBank/DDBJ databases">
        <title>A draft genome resource for the thread blight pathogen Marasmius tenuissimus strain MS-2.</title>
        <authorList>
            <person name="Yulfo-Soto G.E."/>
            <person name="Baruah I.K."/>
            <person name="Amoako-Attah I."/>
            <person name="Bukari Y."/>
            <person name="Meinhardt L.W."/>
            <person name="Bailey B.A."/>
            <person name="Cohen S.P."/>
        </authorList>
    </citation>
    <scope>NUCLEOTIDE SEQUENCE [LARGE SCALE GENOMIC DNA]</scope>
    <source>
        <strain evidence="1 2">MS-2</strain>
    </source>
</reference>
<gene>
    <name evidence="1" type="ORF">AAF712_015435</name>
</gene>
<comment type="caution">
    <text evidence="1">The sequence shown here is derived from an EMBL/GenBank/DDBJ whole genome shotgun (WGS) entry which is preliminary data.</text>
</comment>
<accession>A0ABR2Z9C9</accession>
<sequence length="99" mass="11600">MPLFSTPEQQLDDFKRMLLVIPGMNEQRAHLVSTRYHNMGQLWRAFRDMTPDIDEGNTVLNASLFSDSTAVPASQTERWVYNLYRMLMGTDPNERLYEE</sequence>
<keyword evidence="2" id="KW-1185">Reference proteome</keyword>
<name>A0ABR2Z9C9_9AGAR</name>
<dbReference type="EMBL" id="JBBXMP010000411">
    <property type="protein sequence ID" value="KAL0057913.1"/>
    <property type="molecule type" value="Genomic_DNA"/>
</dbReference>
<dbReference type="Gene3D" id="1.10.150.670">
    <property type="entry name" value="Crossover junction endonuclease EME1, DNA-binding domain"/>
    <property type="match status" value="1"/>
</dbReference>